<proteinExistence type="predicted"/>
<gene>
    <name evidence="2" type="ORF">E2C01_052531</name>
</gene>
<name>A0A5B7GM41_PORTR</name>
<protein>
    <submittedName>
        <fullName evidence="2">Uncharacterized protein</fullName>
    </submittedName>
</protein>
<dbReference type="AlphaFoldDB" id="A0A5B7GM41"/>
<sequence>MFKIYHTDPTAHMNKSNRELFIHSKIHQLLQDYSIHNSDHSIHKQPRNKRPQYSSQTLD</sequence>
<evidence type="ECO:0000256" key="1">
    <source>
        <dbReference type="SAM" id="MobiDB-lite"/>
    </source>
</evidence>
<evidence type="ECO:0000313" key="3">
    <source>
        <dbReference type="Proteomes" id="UP000324222"/>
    </source>
</evidence>
<keyword evidence="3" id="KW-1185">Reference proteome</keyword>
<feature type="region of interest" description="Disordered" evidence="1">
    <location>
        <begin position="37"/>
        <end position="59"/>
    </location>
</feature>
<dbReference type="Proteomes" id="UP000324222">
    <property type="component" value="Unassembled WGS sequence"/>
</dbReference>
<evidence type="ECO:0000313" key="2">
    <source>
        <dbReference type="EMBL" id="MPC58525.1"/>
    </source>
</evidence>
<accession>A0A5B7GM41</accession>
<reference evidence="2 3" key="1">
    <citation type="submission" date="2019-05" db="EMBL/GenBank/DDBJ databases">
        <title>Another draft genome of Portunus trituberculatus and its Hox gene families provides insights of decapod evolution.</title>
        <authorList>
            <person name="Jeong J.-H."/>
            <person name="Song I."/>
            <person name="Kim S."/>
            <person name="Choi T."/>
            <person name="Kim D."/>
            <person name="Ryu S."/>
            <person name="Kim W."/>
        </authorList>
    </citation>
    <scope>NUCLEOTIDE SEQUENCE [LARGE SCALE GENOMIC DNA]</scope>
    <source>
        <tissue evidence="2">Muscle</tissue>
    </source>
</reference>
<comment type="caution">
    <text evidence="2">The sequence shown here is derived from an EMBL/GenBank/DDBJ whole genome shotgun (WGS) entry which is preliminary data.</text>
</comment>
<dbReference type="EMBL" id="VSRR010015765">
    <property type="protein sequence ID" value="MPC58525.1"/>
    <property type="molecule type" value="Genomic_DNA"/>
</dbReference>
<organism evidence="2 3">
    <name type="scientific">Portunus trituberculatus</name>
    <name type="common">Swimming crab</name>
    <name type="synonym">Neptunus trituberculatus</name>
    <dbReference type="NCBI Taxonomy" id="210409"/>
    <lineage>
        <taxon>Eukaryota</taxon>
        <taxon>Metazoa</taxon>
        <taxon>Ecdysozoa</taxon>
        <taxon>Arthropoda</taxon>
        <taxon>Crustacea</taxon>
        <taxon>Multicrustacea</taxon>
        <taxon>Malacostraca</taxon>
        <taxon>Eumalacostraca</taxon>
        <taxon>Eucarida</taxon>
        <taxon>Decapoda</taxon>
        <taxon>Pleocyemata</taxon>
        <taxon>Brachyura</taxon>
        <taxon>Eubrachyura</taxon>
        <taxon>Portunoidea</taxon>
        <taxon>Portunidae</taxon>
        <taxon>Portuninae</taxon>
        <taxon>Portunus</taxon>
    </lineage>
</organism>